<feature type="domain" description="Dihydroneopterin aldolase/epimerase" evidence="7">
    <location>
        <begin position="4"/>
        <end position="114"/>
    </location>
</feature>
<dbReference type="CDD" id="cd00534">
    <property type="entry name" value="DHNA_DHNTPE"/>
    <property type="match status" value="1"/>
</dbReference>
<proteinExistence type="inferred from homology"/>
<gene>
    <name evidence="8" type="primary">folB</name>
    <name evidence="8" type="ORF">JM946_23240</name>
</gene>
<comment type="similarity">
    <text evidence="3 6">Belongs to the DHNA family.</text>
</comment>
<keyword evidence="5 6" id="KW-0456">Lyase</keyword>
<accession>A0ABS1X359</accession>
<dbReference type="NCBIfam" id="TIGR00525">
    <property type="entry name" value="folB"/>
    <property type="match status" value="1"/>
</dbReference>
<evidence type="ECO:0000256" key="6">
    <source>
        <dbReference type="RuleBase" id="RU362079"/>
    </source>
</evidence>
<evidence type="ECO:0000256" key="5">
    <source>
        <dbReference type="ARBA" id="ARBA00023239"/>
    </source>
</evidence>
<comment type="function">
    <text evidence="6">Catalyzes the conversion of 7,8-dihydroneopterin to 6-hydroxymethyl-7,8-dihydropterin.</text>
</comment>
<keyword evidence="4 6" id="KW-0289">Folate biosynthesis</keyword>
<dbReference type="InterPro" id="IPR006156">
    <property type="entry name" value="Dihydroneopterin_aldolase"/>
</dbReference>
<evidence type="ECO:0000259" key="7">
    <source>
        <dbReference type="SMART" id="SM00905"/>
    </source>
</evidence>
<dbReference type="PANTHER" id="PTHR42844">
    <property type="entry name" value="DIHYDRONEOPTERIN ALDOLASE 1-RELATED"/>
    <property type="match status" value="1"/>
</dbReference>
<organism evidence="8 9">
    <name type="scientific">Steroidobacter gossypii</name>
    <dbReference type="NCBI Taxonomy" id="2805490"/>
    <lineage>
        <taxon>Bacteria</taxon>
        <taxon>Pseudomonadati</taxon>
        <taxon>Pseudomonadota</taxon>
        <taxon>Gammaproteobacteria</taxon>
        <taxon>Steroidobacterales</taxon>
        <taxon>Steroidobacteraceae</taxon>
        <taxon>Steroidobacter</taxon>
    </lineage>
</organism>
<evidence type="ECO:0000256" key="4">
    <source>
        <dbReference type="ARBA" id="ARBA00022909"/>
    </source>
</evidence>
<comment type="pathway">
    <text evidence="2 6">Cofactor biosynthesis; tetrahydrofolate biosynthesis; 2-amino-4-hydroxy-6-hydroxymethyl-7,8-dihydropteridine diphosphate from 7,8-dihydroneopterin triphosphate: step 3/4.</text>
</comment>
<protein>
    <recommendedName>
        <fullName evidence="6">7,8-dihydroneopterin aldolase</fullName>
        <ecNumber evidence="6">4.1.2.25</ecNumber>
    </recommendedName>
</protein>
<dbReference type="Gene3D" id="3.30.1130.10">
    <property type="match status" value="1"/>
</dbReference>
<dbReference type="SMART" id="SM00905">
    <property type="entry name" value="FolB"/>
    <property type="match status" value="1"/>
</dbReference>
<reference evidence="8 9" key="1">
    <citation type="journal article" date="2021" name="Int. J. Syst. Evol. Microbiol.">
        <title>Steroidobacter gossypii sp. nov., isolated from soil of cotton cropping field.</title>
        <authorList>
            <person name="Huang R."/>
            <person name="Yang S."/>
            <person name="Zhen C."/>
            <person name="Liu W."/>
        </authorList>
    </citation>
    <scope>NUCLEOTIDE SEQUENCE [LARGE SCALE GENOMIC DNA]</scope>
    <source>
        <strain evidence="8 9">S1-65</strain>
    </source>
</reference>
<evidence type="ECO:0000256" key="3">
    <source>
        <dbReference type="ARBA" id="ARBA00005708"/>
    </source>
</evidence>
<dbReference type="Proteomes" id="UP000661077">
    <property type="component" value="Unassembled WGS sequence"/>
</dbReference>
<dbReference type="NCBIfam" id="TIGR00526">
    <property type="entry name" value="folB_dom"/>
    <property type="match status" value="1"/>
</dbReference>
<dbReference type="RefSeq" id="WP_203169765.1">
    <property type="nucleotide sequence ID" value="NZ_JAEVLS010000005.1"/>
</dbReference>
<dbReference type="InterPro" id="IPR006157">
    <property type="entry name" value="FolB_dom"/>
</dbReference>
<dbReference type="SUPFAM" id="SSF55620">
    <property type="entry name" value="Tetrahydrobiopterin biosynthesis enzymes-like"/>
    <property type="match status" value="1"/>
</dbReference>
<comment type="catalytic activity">
    <reaction evidence="1 6">
        <text>7,8-dihydroneopterin = 6-hydroxymethyl-7,8-dihydropterin + glycolaldehyde</text>
        <dbReference type="Rhea" id="RHEA:10540"/>
        <dbReference type="ChEBI" id="CHEBI:17001"/>
        <dbReference type="ChEBI" id="CHEBI:17071"/>
        <dbReference type="ChEBI" id="CHEBI:44841"/>
        <dbReference type="EC" id="4.1.2.25"/>
    </reaction>
</comment>
<dbReference type="GO" id="GO:0004150">
    <property type="term" value="F:dihydroneopterin aldolase activity"/>
    <property type="evidence" value="ECO:0007669"/>
    <property type="project" value="UniProtKB-EC"/>
</dbReference>
<dbReference type="InterPro" id="IPR043133">
    <property type="entry name" value="GTP-CH-I_C/QueF"/>
</dbReference>
<evidence type="ECO:0000256" key="2">
    <source>
        <dbReference type="ARBA" id="ARBA00005013"/>
    </source>
</evidence>
<dbReference type="Pfam" id="PF02152">
    <property type="entry name" value="FolB"/>
    <property type="match status" value="1"/>
</dbReference>
<sequence>MDKIFLSQLSVECIVGIWDWERRVKQTVIIDVEMAADIRRAALTDHIDDTIDYKRVAKRLLAFVGESQYQLVETLTEAIARVIVTEFGVSWVKVRLNKRGAIRGARDVGIEIERRTEDYAGVSPTMQSQP</sequence>
<dbReference type="PANTHER" id="PTHR42844:SF1">
    <property type="entry name" value="DIHYDRONEOPTERIN ALDOLASE 1-RELATED"/>
    <property type="match status" value="1"/>
</dbReference>
<evidence type="ECO:0000313" key="9">
    <source>
        <dbReference type="Proteomes" id="UP000661077"/>
    </source>
</evidence>
<name>A0ABS1X359_9GAMM</name>
<comment type="caution">
    <text evidence="8">The sequence shown here is derived from an EMBL/GenBank/DDBJ whole genome shotgun (WGS) entry which is preliminary data.</text>
</comment>
<evidence type="ECO:0000313" key="8">
    <source>
        <dbReference type="EMBL" id="MBM0107669.1"/>
    </source>
</evidence>
<dbReference type="EC" id="4.1.2.25" evidence="6"/>
<dbReference type="EMBL" id="JAEVLS010000005">
    <property type="protein sequence ID" value="MBM0107669.1"/>
    <property type="molecule type" value="Genomic_DNA"/>
</dbReference>
<keyword evidence="9" id="KW-1185">Reference proteome</keyword>
<evidence type="ECO:0000256" key="1">
    <source>
        <dbReference type="ARBA" id="ARBA00001353"/>
    </source>
</evidence>